<proteinExistence type="predicted"/>
<dbReference type="InterPro" id="IPR050090">
    <property type="entry name" value="Tyrosine_recombinase_XerCD"/>
</dbReference>
<protein>
    <submittedName>
        <fullName evidence="3">Site-specific integrase</fullName>
    </submittedName>
</protein>
<feature type="domain" description="Tyr recombinase" evidence="2">
    <location>
        <begin position="233"/>
        <end position="448"/>
    </location>
</feature>
<reference evidence="4" key="1">
    <citation type="journal article" date="2019" name="Int. J. Syst. Evol. Microbiol.">
        <title>The Global Catalogue of Microorganisms (GCM) 10K type strain sequencing project: providing services to taxonomists for standard genome sequencing and annotation.</title>
        <authorList>
            <consortium name="The Broad Institute Genomics Platform"/>
            <consortium name="The Broad Institute Genome Sequencing Center for Infectious Disease"/>
            <person name="Wu L."/>
            <person name="Ma J."/>
        </authorList>
    </citation>
    <scope>NUCLEOTIDE SEQUENCE [LARGE SCALE GENOMIC DNA]</scope>
    <source>
        <strain evidence="4">JCM 30846</strain>
    </source>
</reference>
<organism evidence="3 4">
    <name type="scientific">Streptomyces tremellae</name>
    <dbReference type="NCBI Taxonomy" id="1124239"/>
    <lineage>
        <taxon>Bacteria</taxon>
        <taxon>Bacillati</taxon>
        <taxon>Actinomycetota</taxon>
        <taxon>Actinomycetes</taxon>
        <taxon>Kitasatosporales</taxon>
        <taxon>Streptomycetaceae</taxon>
        <taxon>Streptomyces</taxon>
    </lineage>
</organism>
<accession>A0ABP7G4E6</accession>
<keyword evidence="1" id="KW-0233">DNA recombination</keyword>
<sequence length="469" mass="52236">MFTYDVRIYSIETRRDRPKPYRLRWVVGTRKHSKSYTVKAQADGRRSELMTALRSQEQFDMETGLPASELRAQRTSITWYEHARAYVDRKWEAAPAKSRKSYADSLATITPALMATEAGRPAPTLLRRALYGWAFNRNRWAENPPTDIAAALRWVEKNSLPISALEDPETLRRALDALSRKMDGTAAAASTARRKKACLSDVLGMAVEAKHFTAPVSPLAGVKWRAPKTVETVDPEAVPNPGQVEAFLRAVRKQGPRGEKMEAFFGCLYYAAMRPAEAAALTADQCRLPETGWGTLVLRGGVVRVGRGWTDDGSAHERRHLKARAVRESRPVPVPPHFVKLLRRHIETYGTAPDGRLFRTERGGLLQESGYGEVWAKARENALGEDVATSRLARRPYDLRHAGVSLWLSSGVEPMECARRAGHTIAVLFRVYAKVLAHSEERANRQIDAALRNWHGAPSSPGGQVGDTP</sequence>
<dbReference type="Gene3D" id="1.10.443.10">
    <property type="entry name" value="Intergrase catalytic core"/>
    <property type="match status" value="1"/>
</dbReference>
<keyword evidence="4" id="KW-1185">Reference proteome</keyword>
<dbReference type="InterPro" id="IPR013762">
    <property type="entry name" value="Integrase-like_cat_sf"/>
</dbReference>
<dbReference type="EMBL" id="BAABEP010000063">
    <property type="protein sequence ID" value="GAA3754595.1"/>
    <property type="molecule type" value="Genomic_DNA"/>
</dbReference>
<dbReference type="InterPro" id="IPR002104">
    <property type="entry name" value="Integrase_catalytic"/>
</dbReference>
<dbReference type="InterPro" id="IPR011010">
    <property type="entry name" value="DNA_brk_join_enz"/>
</dbReference>
<gene>
    <name evidence="3" type="ORF">GCM10023082_57560</name>
</gene>
<dbReference type="SUPFAM" id="SSF56349">
    <property type="entry name" value="DNA breaking-rejoining enzymes"/>
    <property type="match status" value="1"/>
</dbReference>
<evidence type="ECO:0000259" key="2">
    <source>
        <dbReference type="PROSITE" id="PS51898"/>
    </source>
</evidence>
<dbReference type="RefSeq" id="WP_345653755.1">
    <property type="nucleotide sequence ID" value="NZ_BAABEP010000063.1"/>
</dbReference>
<evidence type="ECO:0000256" key="1">
    <source>
        <dbReference type="ARBA" id="ARBA00023172"/>
    </source>
</evidence>
<name>A0ABP7G4E6_9ACTN</name>
<comment type="caution">
    <text evidence="3">The sequence shown here is derived from an EMBL/GenBank/DDBJ whole genome shotgun (WGS) entry which is preliminary data.</text>
</comment>
<evidence type="ECO:0000313" key="3">
    <source>
        <dbReference type="EMBL" id="GAA3754595.1"/>
    </source>
</evidence>
<dbReference type="PROSITE" id="PS51898">
    <property type="entry name" value="TYR_RECOMBINASE"/>
    <property type="match status" value="1"/>
</dbReference>
<dbReference type="Proteomes" id="UP001499884">
    <property type="component" value="Unassembled WGS sequence"/>
</dbReference>
<dbReference type="PANTHER" id="PTHR30349:SF64">
    <property type="entry name" value="PROPHAGE INTEGRASE INTD-RELATED"/>
    <property type="match status" value="1"/>
</dbReference>
<dbReference type="PANTHER" id="PTHR30349">
    <property type="entry name" value="PHAGE INTEGRASE-RELATED"/>
    <property type="match status" value="1"/>
</dbReference>
<evidence type="ECO:0000313" key="4">
    <source>
        <dbReference type="Proteomes" id="UP001499884"/>
    </source>
</evidence>